<dbReference type="Pfam" id="PF00535">
    <property type="entry name" value="Glycos_transf_2"/>
    <property type="match status" value="1"/>
</dbReference>
<keyword evidence="1" id="KW-1133">Transmembrane helix</keyword>
<reference evidence="3 4" key="1">
    <citation type="journal article" date="2019" name="Nat. Med.">
        <title>A library of human gut bacterial isolates paired with longitudinal multiomics data enables mechanistic microbiome research.</title>
        <authorList>
            <person name="Poyet M."/>
            <person name="Groussin M."/>
            <person name="Gibbons S.M."/>
            <person name="Avila-Pacheco J."/>
            <person name="Jiang X."/>
            <person name="Kearney S.M."/>
            <person name="Perrotta A.R."/>
            <person name="Berdy B."/>
            <person name="Zhao S."/>
            <person name="Lieberman T.D."/>
            <person name="Swanson P.K."/>
            <person name="Smith M."/>
            <person name="Roesemann S."/>
            <person name="Alexander J.E."/>
            <person name="Rich S.A."/>
            <person name="Livny J."/>
            <person name="Vlamakis H."/>
            <person name="Clish C."/>
            <person name="Bullock K."/>
            <person name="Deik A."/>
            <person name="Scott J."/>
            <person name="Pierce K.A."/>
            <person name="Xavier R.J."/>
            <person name="Alm E.J."/>
        </authorList>
    </citation>
    <scope>NUCLEOTIDE SEQUENCE [LARGE SCALE GENOMIC DNA]</scope>
    <source>
        <strain evidence="3 4">BIOML-A46</strain>
    </source>
</reference>
<feature type="transmembrane region" description="Helical" evidence="1">
    <location>
        <begin position="289"/>
        <end position="311"/>
    </location>
</feature>
<sequence>MNDNVLLSICIPTYNRYSLLVECLEVLFPQIKDYNVAVYVIDNASTDETYLIKDQFPSIVYIRNERNIGGDFNILKSYQIAAKKSEYICVLGDSYRFKGNFGRMLDILSKFEINLLVISRMGQSLNLDSCYYDNIDRVLSDLGGTMDLIGTIVIKKEAVAKSNYRYYMWSNFIHIGMAFNYLATLDNFKCYYLKELTLFHTRIDKTSTSWYKDTLNIFSKIWMLSILSLPANISLESKLECIKKHDLYTGTFSKRRLLYLRMIDGISLKIVNCYKAYLPFVTDTSLVYMYIICLLPKWIARFFLSLLNYIVKK</sequence>
<evidence type="ECO:0000256" key="1">
    <source>
        <dbReference type="SAM" id="Phobius"/>
    </source>
</evidence>
<name>A0A642HSN9_BACFG</name>
<dbReference type="GO" id="GO:0016740">
    <property type="term" value="F:transferase activity"/>
    <property type="evidence" value="ECO:0007669"/>
    <property type="project" value="UniProtKB-KW"/>
</dbReference>
<gene>
    <name evidence="3" type="ORF">F2Z89_04515</name>
</gene>
<evidence type="ECO:0000313" key="4">
    <source>
        <dbReference type="Proteomes" id="UP000460666"/>
    </source>
</evidence>
<dbReference type="SUPFAM" id="SSF53448">
    <property type="entry name" value="Nucleotide-diphospho-sugar transferases"/>
    <property type="match status" value="1"/>
</dbReference>
<accession>A0A642HSN9</accession>
<keyword evidence="1" id="KW-0472">Membrane</keyword>
<dbReference type="InterPro" id="IPR001173">
    <property type="entry name" value="Glyco_trans_2-like"/>
</dbReference>
<proteinExistence type="predicted"/>
<organism evidence="3 4">
    <name type="scientific">Bacteroides fragilis</name>
    <dbReference type="NCBI Taxonomy" id="817"/>
    <lineage>
        <taxon>Bacteria</taxon>
        <taxon>Pseudomonadati</taxon>
        <taxon>Bacteroidota</taxon>
        <taxon>Bacteroidia</taxon>
        <taxon>Bacteroidales</taxon>
        <taxon>Bacteroidaceae</taxon>
        <taxon>Bacteroides</taxon>
    </lineage>
</organism>
<dbReference type="InterPro" id="IPR029044">
    <property type="entry name" value="Nucleotide-diphossugar_trans"/>
</dbReference>
<evidence type="ECO:0000259" key="2">
    <source>
        <dbReference type="Pfam" id="PF00535"/>
    </source>
</evidence>
<dbReference type="AlphaFoldDB" id="A0A642HSN9"/>
<evidence type="ECO:0000313" key="3">
    <source>
        <dbReference type="EMBL" id="KAA5000811.1"/>
    </source>
</evidence>
<dbReference type="EMBL" id="VWCJ01000002">
    <property type="protein sequence ID" value="KAA5000811.1"/>
    <property type="molecule type" value="Genomic_DNA"/>
</dbReference>
<dbReference type="RefSeq" id="WP_005790521.1">
    <property type="nucleotide sequence ID" value="NZ_JADNCR010000002.1"/>
</dbReference>
<dbReference type="Gene3D" id="3.90.550.10">
    <property type="entry name" value="Spore Coat Polysaccharide Biosynthesis Protein SpsA, Chain A"/>
    <property type="match status" value="1"/>
</dbReference>
<keyword evidence="1" id="KW-0812">Transmembrane</keyword>
<protein>
    <submittedName>
        <fullName evidence="3">Glycosyltransferase family 2 protein</fullName>
    </submittedName>
</protein>
<comment type="caution">
    <text evidence="3">The sequence shown here is derived from an EMBL/GenBank/DDBJ whole genome shotgun (WGS) entry which is preliminary data.</text>
</comment>
<keyword evidence="3" id="KW-0808">Transferase</keyword>
<feature type="domain" description="Glycosyltransferase 2-like" evidence="2">
    <location>
        <begin position="8"/>
        <end position="91"/>
    </location>
</feature>
<dbReference type="Proteomes" id="UP000460666">
    <property type="component" value="Unassembled WGS sequence"/>
</dbReference>